<dbReference type="PANTHER" id="PTHR30432:SF1">
    <property type="entry name" value="DNA-BINDING TRANSCRIPTIONAL DUAL REGULATOR MODE"/>
    <property type="match status" value="1"/>
</dbReference>
<reference evidence="7" key="1">
    <citation type="submission" date="2020-01" db="EMBL/GenBank/DDBJ databases">
        <authorList>
            <person name="Meier V. D."/>
            <person name="Meier V D."/>
        </authorList>
    </citation>
    <scope>NUCLEOTIDE SEQUENCE</scope>
    <source>
        <strain evidence="7">HLG_WM_MAG_04</strain>
    </source>
</reference>
<evidence type="ECO:0000256" key="1">
    <source>
        <dbReference type="ARBA" id="ARBA00008110"/>
    </source>
</evidence>
<dbReference type="InterPro" id="IPR016462">
    <property type="entry name" value="ModE"/>
</dbReference>
<dbReference type="PIRSF" id="PIRSF005763">
    <property type="entry name" value="Txn_reg_ModE"/>
    <property type="match status" value="1"/>
</dbReference>
<dbReference type="GO" id="GO:0030151">
    <property type="term" value="F:molybdenum ion binding"/>
    <property type="evidence" value="ECO:0007669"/>
    <property type="project" value="UniProtKB-UniRule"/>
</dbReference>
<dbReference type="GO" id="GO:0003700">
    <property type="term" value="F:DNA-binding transcription factor activity"/>
    <property type="evidence" value="ECO:0007669"/>
    <property type="project" value="InterPro"/>
</dbReference>
<evidence type="ECO:0000259" key="6">
    <source>
        <dbReference type="PROSITE" id="PS51866"/>
    </source>
</evidence>
<dbReference type="Gene3D" id="2.40.50.100">
    <property type="match status" value="2"/>
</dbReference>
<sequence length="254" mass="27873">MNISSNLTLELFNQPFLLEKRIELLFAIGRTGSITKAAKEVPMSYKTAWEAVDKMNNLAHTPVVVKATGGMGGGGTKLTPYGENLLLSYRQLQSEHQRFLKRLQELTDIDKGVLNDIGRLGLQISARNQIQGRIKSIKQKEVNSEIILALKSGYELTSIITNTAVESLNLKVSDEVMAIFKSTSVKIVEGEVEEKNVFNGLVTHIEKGKDNAEIILDIGEGETLVAVMPISKELLSVTVKAHAVISAKDIMIGR</sequence>
<dbReference type="InterPro" id="IPR004606">
    <property type="entry name" value="Mop_domain"/>
</dbReference>
<evidence type="ECO:0000256" key="2">
    <source>
        <dbReference type="ARBA" id="ARBA00022448"/>
    </source>
</evidence>
<accession>A0A6S6SS13</accession>
<dbReference type="PROSITE" id="PS51866">
    <property type="entry name" value="MOP"/>
    <property type="match status" value="1"/>
</dbReference>
<dbReference type="Pfam" id="PF03459">
    <property type="entry name" value="TOBE"/>
    <property type="match status" value="1"/>
</dbReference>
<feature type="domain" description="Mop" evidence="6">
    <location>
        <begin position="123"/>
        <end position="189"/>
    </location>
</feature>
<dbReference type="NCBIfam" id="TIGR00638">
    <property type="entry name" value="Mop"/>
    <property type="match status" value="1"/>
</dbReference>
<dbReference type="Pfam" id="PF00126">
    <property type="entry name" value="HTH_1"/>
    <property type="match status" value="1"/>
</dbReference>
<dbReference type="InterPro" id="IPR036390">
    <property type="entry name" value="WH_DNA-bd_sf"/>
</dbReference>
<keyword evidence="4" id="KW-0677">Repeat</keyword>
<dbReference type="InterPro" id="IPR051815">
    <property type="entry name" value="Molybdate_resp_trans_reg"/>
</dbReference>
<keyword evidence="7" id="KW-0238">DNA-binding</keyword>
<dbReference type="InterPro" id="IPR005116">
    <property type="entry name" value="Transp-assoc_OB_typ1"/>
</dbReference>
<dbReference type="EMBL" id="CACVAX010000013">
    <property type="protein sequence ID" value="CAA6806034.1"/>
    <property type="molecule type" value="Genomic_DNA"/>
</dbReference>
<dbReference type="SUPFAM" id="SSF50331">
    <property type="entry name" value="MOP-like"/>
    <property type="match status" value="2"/>
</dbReference>
<dbReference type="InterPro" id="IPR036388">
    <property type="entry name" value="WH-like_DNA-bd_sf"/>
</dbReference>
<dbReference type="PANTHER" id="PTHR30432">
    <property type="entry name" value="TRANSCRIPTIONAL REGULATOR MODE"/>
    <property type="match status" value="1"/>
</dbReference>
<dbReference type="GO" id="GO:0015689">
    <property type="term" value="P:molybdate ion transport"/>
    <property type="evidence" value="ECO:0007669"/>
    <property type="project" value="UniProtKB-UniRule"/>
</dbReference>
<keyword evidence="3 5" id="KW-0500">Molybdenum</keyword>
<name>A0A6S6SS13_9BACT</name>
<dbReference type="Gene3D" id="1.10.10.10">
    <property type="entry name" value="Winged helix-like DNA-binding domain superfamily/Winged helix DNA-binding domain"/>
    <property type="match status" value="1"/>
</dbReference>
<dbReference type="SUPFAM" id="SSF46785">
    <property type="entry name" value="Winged helix' DNA-binding domain"/>
    <property type="match status" value="1"/>
</dbReference>
<dbReference type="AlphaFoldDB" id="A0A6S6SS13"/>
<keyword evidence="2 5" id="KW-0813">Transport</keyword>
<comment type="similarity">
    <text evidence="1 5">Belongs to the ModE family.</text>
</comment>
<evidence type="ECO:0000313" key="7">
    <source>
        <dbReference type="EMBL" id="CAA6806034.1"/>
    </source>
</evidence>
<protein>
    <submittedName>
        <fullName evidence="7">DNA-binding domain of ModE / Molybdate-binding domain of ModE</fullName>
    </submittedName>
</protein>
<evidence type="ECO:0000256" key="3">
    <source>
        <dbReference type="ARBA" id="ARBA00022505"/>
    </source>
</evidence>
<evidence type="ECO:0000256" key="5">
    <source>
        <dbReference type="PIRNR" id="PIRNR005763"/>
    </source>
</evidence>
<dbReference type="InterPro" id="IPR008995">
    <property type="entry name" value="Mo/tungstate-bd_C_term_dom"/>
</dbReference>
<dbReference type="GO" id="GO:0003677">
    <property type="term" value="F:DNA binding"/>
    <property type="evidence" value="ECO:0007669"/>
    <property type="project" value="UniProtKB-KW"/>
</dbReference>
<proteinExistence type="inferred from homology"/>
<organism evidence="7">
    <name type="scientific">uncultured Sulfurovum sp</name>
    <dbReference type="NCBI Taxonomy" id="269237"/>
    <lineage>
        <taxon>Bacteria</taxon>
        <taxon>Pseudomonadati</taxon>
        <taxon>Campylobacterota</taxon>
        <taxon>Epsilonproteobacteria</taxon>
        <taxon>Campylobacterales</taxon>
        <taxon>Sulfurovaceae</taxon>
        <taxon>Sulfurovum</taxon>
        <taxon>environmental samples</taxon>
    </lineage>
</organism>
<gene>
    <name evidence="7" type="ORF">HELGO_WM3148</name>
</gene>
<dbReference type="InterPro" id="IPR000847">
    <property type="entry name" value="LysR_HTH_N"/>
</dbReference>
<evidence type="ECO:0000256" key="4">
    <source>
        <dbReference type="ARBA" id="ARBA00022737"/>
    </source>
</evidence>